<gene>
    <name evidence="2" type="ORF">TNIN_163871</name>
</gene>
<keyword evidence="1" id="KW-0472">Membrane</keyword>
<comment type="caution">
    <text evidence="2">The sequence shown here is derived from an EMBL/GenBank/DDBJ whole genome shotgun (WGS) entry which is preliminary data.</text>
</comment>
<reference evidence="2" key="1">
    <citation type="submission" date="2020-08" db="EMBL/GenBank/DDBJ databases">
        <title>Multicomponent nature underlies the extraordinary mechanical properties of spider dragline silk.</title>
        <authorList>
            <person name="Kono N."/>
            <person name="Nakamura H."/>
            <person name="Mori M."/>
            <person name="Yoshida Y."/>
            <person name="Ohtoshi R."/>
            <person name="Malay A.D."/>
            <person name="Moran D.A.P."/>
            <person name="Tomita M."/>
            <person name="Numata K."/>
            <person name="Arakawa K."/>
        </authorList>
    </citation>
    <scope>NUCLEOTIDE SEQUENCE</scope>
</reference>
<evidence type="ECO:0000256" key="1">
    <source>
        <dbReference type="SAM" id="Phobius"/>
    </source>
</evidence>
<proteinExistence type="predicted"/>
<feature type="transmembrane region" description="Helical" evidence="1">
    <location>
        <begin position="39"/>
        <end position="60"/>
    </location>
</feature>
<dbReference type="Proteomes" id="UP000886998">
    <property type="component" value="Unassembled WGS sequence"/>
</dbReference>
<evidence type="ECO:0000313" key="3">
    <source>
        <dbReference type="Proteomes" id="UP000886998"/>
    </source>
</evidence>
<evidence type="ECO:0000313" key="2">
    <source>
        <dbReference type="EMBL" id="GFY60143.1"/>
    </source>
</evidence>
<keyword evidence="1" id="KW-0812">Transmembrane</keyword>
<dbReference type="AlphaFoldDB" id="A0A8X6XTV9"/>
<accession>A0A8X6XTV9</accession>
<protein>
    <submittedName>
        <fullName evidence="2">Uncharacterized protein</fullName>
    </submittedName>
</protein>
<organism evidence="2 3">
    <name type="scientific">Trichonephila inaurata madagascariensis</name>
    <dbReference type="NCBI Taxonomy" id="2747483"/>
    <lineage>
        <taxon>Eukaryota</taxon>
        <taxon>Metazoa</taxon>
        <taxon>Ecdysozoa</taxon>
        <taxon>Arthropoda</taxon>
        <taxon>Chelicerata</taxon>
        <taxon>Arachnida</taxon>
        <taxon>Araneae</taxon>
        <taxon>Araneomorphae</taxon>
        <taxon>Entelegynae</taxon>
        <taxon>Araneoidea</taxon>
        <taxon>Nephilidae</taxon>
        <taxon>Trichonephila</taxon>
        <taxon>Trichonephila inaurata</taxon>
    </lineage>
</organism>
<keyword evidence="1" id="KW-1133">Transmembrane helix</keyword>
<dbReference type="EMBL" id="BMAV01012995">
    <property type="protein sequence ID" value="GFY60143.1"/>
    <property type="molecule type" value="Genomic_DNA"/>
</dbReference>
<sequence length="118" mass="13711">MHINRKVKPSGGEMVTLDRYGRAEISQRLEQKVVWGSRYASGLCIVGMKCSIVSFLAMFFSTWTARQRAVLDEALLAEEYLDGRIMERRNTKAKFLWHIRPYFFSTDITGDFHSISHF</sequence>
<keyword evidence="3" id="KW-1185">Reference proteome</keyword>
<name>A0A8X6XTV9_9ARAC</name>